<feature type="region of interest" description="Disordered" evidence="1">
    <location>
        <begin position="295"/>
        <end position="319"/>
    </location>
</feature>
<protein>
    <recommendedName>
        <fullName evidence="4">Peptidase A2 domain-containing protein</fullName>
    </recommendedName>
</protein>
<dbReference type="EMBL" id="QUTC01004337">
    <property type="protein sequence ID" value="RHY65234.1"/>
    <property type="molecule type" value="Genomic_DNA"/>
</dbReference>
<sequence length="319" mass="35159">MIGKAVSLYYVQQVAIRRAVVPYNRTTAMSHKLWDMANRDYRGVHATEAEWAVWLGKAIEEEPQDLEVLKKRLKTAIQFDTTILNAASRIGKMLDNLMRALERDDQAAKYDRKKATCGESEHGQVGERAQQEGDQASKQRKQSLGREAKIEGIVSVTTTLLDTGSDVTLVTADLMKSLERAGVEVKVISPEPSVIQPNGSSTCPQGRPPSAIQVGHPGHPLWRPLALRGLKAWVDSSSNAAELLISRGVMERLGFSEDELLSHAFVKQEVWDVSDVDKWPPQATSAVMTACTVPPPTSKSHLLKTQKASGTGGERWLKR</sequence>
<dbReference type="VEuPathDB" id="FungiDB:H257_14847"/>
<accession>A0A397DIV6</accession>
<organism evidence="2 3">
    <name type="scientific">Aphanomyces astaci</name>
    <name type="common">Crayfish plague agent</name>
    <dbReference type="NCBI Taxonomy" id="112090"/>
    <lineage>
        <taxon>Eukaryota</taxon>
        <taxon>Sar</taxon>
        <taxon>Stramenopiles</taxon>
        <taxon>Oomycota</taxon>
        <taxon>Saprolegniomycetes</taxon>
        <taxon>Saprolegniales</taxon>
        <taxon>Verrucalvaceae</taxon>
        <taxon>Aphanomyces</taxon>
    </lineage>
</organism>
<reference evidence="2 3" key="1">
    <citation type="submission" date="2018-08" db="EMBL/GenBank/DDBJ databases">
        <title>Aphanomyces genome sequencing and annotation.</title>
        <authorList>
            <person name="Minardi D."/>
            <person name="Oidtmann B."/>
            <person name="Van Der Giezen M."/>
            <person name="Studholme D.J."/>
        </authorList>
    </citation>
    <scope>NUCLEOTIDE SEQUENCE [LARGE SCALE GENOMIC DNA]</scope>
    <source>
        <strain evidence="2 3">SA</strain>
    </source>
</reference>
<feature type="compositionally biased region" description="Basic and acidic residues" evidence="1">
    <location>
        <begin position="112"/>
        <end position="137"/>
    </location>
</feature>
<dbReference type="AlphaFoldDB" id="A0A397DIV6"/>
<name>A0A397DIV6_APHAT</name>
<evidence type="ECO:0000256" key="1">
    <source>
        <dbReference type="SAM" id="MobiDB-lite"/>
    </source>
</evidence>
<dbReference type="Proteomes" id="UP000265716">
    <property type="component" value="Unassembled WGS sequence"/>
</dbReference>
<evidence type="ECO:0000313" key="2">
    <source>
        <dbReference type="EMBL" id="RHY65234.1"/>
    </source>
</evidence>
<evidence type="ECO:0008006" key="4">
    <source>
        <dbReference type="Google" id="ProtNLM"/>
    </source>
</evidence>
<feature type="region of interest" description="Disordered" evidence="1">
    <location>
        <begin position="112"/>
        <end position="144"/>
    </location>
</feature>
<gene>
    <name evidence="2" type="ORF">DYB38_008462</name>
</gene>
<comment type="caution">
    <text evidence="2">The sequence shown here is derived from an EMBL/GenBank/DDBJ whole genome shotgun (WGS) entry which is preliminary data.</text>
</comment>
<proteinExistence type="predicted"/>
<evidence type="ECO:0000313" key="3">
    <source>
        <dbReference type="Proteomes" id="UP000265716"/>
    </source>
</evidence>